<evidence type="ECO:0000313" key="2">
    <source>
        <dbReference type="Proteomes" id="UP000799424"/>
    </source>
</evidence>
<accession>A0A6A6ZTV3</accession>
<keyword evidence="2" id="KW-1185">Reference proteome</keyword>
<evidence type="ECO:0000313" key="1">
    <source>
        <dbReference type="EMBL" id="KAF2824501.1"/>
    </source>
</evidence>
<gene>
    <name evidence="1" type="ORF">CC86DRAFT_56430</name>
</gene>
<dbReference type="EMBL" id="MU006230">
    <property type="protein sequence ID" value="KAF2824501.1"/>
    <property type="molecule type" value="Genomic_DNA"/>
</dbReference>
<reference evidence="1" key="1">
    <citation type="journal article" date="2020" name="Stud. Mycol.">
        <title>101 Dothideomycetes genomes: a test case for predicting lifestyles and emergence of pathogens.</title>
        <authorList>
            <person name="Haridas S."/>
            <person name="Albert R."/>
            <person name="Binder M."/>
            <person name="Bloem J."/>
            <person name="Labutti K."/>
            <person name="Salamov A."/>
            <person name="Andreopoulos B."/>
            <person name="Baker S."/>
            <person name="Barry K."/>
            <person name="Bills G."/>
            <person name="Bluhm B."/>
            <person name="Cannon C."/>
            <person name="Castanera R."/>
            <person name="Culley D."/>
            <person name="Daum C."/>
            <person name="Ezra D."/>
            <person name="Gonzalez J."/>
            <person name="Henrissat B."/>
            <person name="Kuo A."/>
            <person name="Liang C."/>
            <person name="Lipzen A."/>
            <person name="Lutzoni F."/>
            <person name="Magnuson J."/>
            <person name="Mondo S."/>
            <person name="Nolan M."/>
            <person name="Ohm R."/>
            <person name="Pangilinan J."/>
            <person name="Park H.-J."/>
            <person name="Ramirez L."/>
            <person name="Alfaro M."/>
            <person name="Sun H."/>
            <person name="Tritt A."/>
            <person name="Yoshinaga Y."/>
            <person name="Zwiers L.-H."/>
            <person name="Turgeon B."/>
            <person name="Goodwin S."/>
            <person name="Spatafora J."/>
            <person name="Crous P."/>
            <person name="Grigoriev I."/>
        </authorList>
    </citation>
    <scope>NUCLEOTIDE SEQUENCE</scope>
    <source>
        <strain evidence="1">CBS 113818</strain>
    </source>
</reference>
<proteinExistence type="predicted"/>
<name>A0A6A6ZTV3_9PLEO</name>
<organism evidence="1 2">
    <name type="scientific">Ophiobolus disseminans</name>
    <dbReference type="NCBI Taxonomy" id="1469910"/>
    <lineage>
        <taxon>Eukaryota</taxon>
        <taxon>Fungi</taxon>
        <taxon>Dikarya</taxon>
        <taxon>Ascomycota</taxon>
        <taxon>Pezizomycotina</taxon>
        <taxon>Dothideomycetes</taxon>
        <taxon>Pleosporomycetidae</taxon>
        <taxon>Pleosporales</taxon>
        <taxon>Pleosporineae</taxon>
        <taxon>Phaeosphaeriaceae</taxon>
        <taxon>Ophiobolus</taxon>
    </lineage>
</organism>
<sequence length="225" mass="24617">MFQVVLEIDMFNAVFELDPFNAMLEFATFNPFFKFDTFHDIPKFNPSNAVLEFAIFDAPPNPSFPTTASGRLTREKVYPIATASRNTKTNVKIITTLYHVGNETLCCGIPCTTFFVSKGSAPGLFGSKLSAPGKQVCGRARAGSGSLEYGFPKSRYESWGWSSTVAGRLKGGYLLNCGGLFLLMKSSSKSLLSKLPICRTIDDAPPLLQVRCCGSESGVELERYT</sequence>
<dbReference type="Proteomes" id="UP000799424">
    <property type="component" value="Unassembled WGS sequence"/>
</dbReference>
<protein>
    <submittedName>
        <fullName evidence="1">Uncharacterized protein</fullName>
    </submittedName>
</protein>
<dbReference type="AlphaFoldDB" id="A0A6A6ZTV3"/>